<dbReference type="CDD" id="cd02228">
    <property type="entry name" value="cupin_EutQ"/>
    <property type="match status" value="1"/>
</dbReference>
<dbReference type="OrthoDB" id="4985585at2759"/>
<dbReference type="InterPro" id="IPR014710">
    <property type="entry name" value="RmlC-like_jellyroll"/>
</dbReference>
<dbReference type="PANTHER" id="PTHR36169">
    <property type="entry name" value="ETHANOLAMINE UTILIZATION PROTEIN EUTQ"/>
    <property type="match status" value="1"/>
</dbReference>
<dbReference type="InterPro" id="IPR011051">
    <property type="entry name" value="RmlC_Cupin_sf"/>
</dbReference>
<name>A0A0C3HZ75_OIDMZ</name>
<evidence type="ECO:0000256" key="1">
    <source>
        <dbReference type="SAM" id="MobiDB-lite"/>
    </source>
</evidence>
<dbReference type="InterPro" id="IPR010424">
    <property type="entry name" value="EutQ"/>
</dbReference>
<evidence type="ECO:0000313" key="2">
    <source>
        <dbReference type="EMBL" id="KIN08130.1"/>
    </source>
</evidence>
<dbReference type="Gene3D" id="2.60.120.10">
    <property type="entry name" value="Jelly Rolls"/>
    <property type="match status" value="1"/>
</dbReference>
<evidence type="ECO:0000313" key="3">
    <source>
        <dbReference type="Proteomes" id="UP000054321"/>
    </source>
</evidence>
<dbReference type="AlphaFoldDB" id="A0A0C3HZ75"/>
<feature type="region of interest" description="Disordered" evidence="1">
    <location>
        <begin position="1"/>
        <end position="23"/>
    </location>
</feature>
<reference evidence="3" key="2">
    <citation type="submission" date="2015-01" db="EMBL/GenBank/DDBJ databases">
        <title>Evolutionary Origins and Diversification of the Mycorrhizal Mutualists.</title>
        <authorList>
            <consortium name="DOE Joint Genome Institute"/>
            <consortium name="Mycorrhizal Genomics Consortium"/>
            <person name="Kohler A."/>
            <person name="Kuo A."/>
            <person name="Nagy L.G."/>
            <person name="Floudas D."/>
            <person name="Copeland A."/>
            <person name="Barry K.W."/>
            <person name="Cichocki N."/>
            <person name="Veneault-Fourrey C."/>
            <person name="LaButti K."/>
            <person name="Lindquist E.A."/>
            <person name="Lipzen A."/>
            <person name="Lundell T."/>
            <person name="Morin E."/>
            <person name="Murat C."/>
            <person name="Riley R."/>
            <person name="Ohm R."/>
            <person name="Sun H."/>
            <person name="Tunlid A."/>
            <person name="Henrissat B."/>
            <person name="Grigoriev I.V."/>
            <person name="Hibbett D.S."/>
            <person name="Martin F."/>
        </authorList>
    </citation>
    <scope>NUCLEOTIDE SEQUENCE [LARGE SCALE GENOMIC DNA]</scope>
    <source>
        <strain evidence="3">Zn</strain>
    </source>
</reference>
<dbReference type="Pfam" id="PF06249">
    <property type="entry name" value="EutQ"/>
    <property type="match status" value="1"/>
</dbReference>
<reference evidence="2 3" key="1">
    <citation type="submission" date="2014-04" db="EMBL/GenBank/DDBJ databases">
        <authorList>
            <consortium name="DOE Joint Genome Institute"/>
            <person name="Kuo A."/>
            <person name="Martino E."/>
            <person name="Perotto S."/>
            <person name="Kohler A."/>
            <person name="Nagy L.G."/>
            <person name="Floudas D."/>
            <person name="Copeland A."/>
            <person name="Barry K.W."/>
            <person name="Cichocki N."/>
            <person name="Veneault-Fourrey C."/>
            <person name="LaButti K."/>
            <person name="Lindquist E.A."/>
            <person name="Lipzen A."/>
            <person name="Lundell T."/>
            <person name="Morin E."/>
            <person name="Murat C."/>
            <person name="Sun H."/>
            <person name="Tunlid A."/>
            <person name="Henrissat B."/>
            <person name="Grigoriev I.V."/>
            <person name="Hibbett D.S."/>
            <person name="Martin F."/>
            <person name="Nordberg H.P."/>
            <person name="Cantor M.N."/>
            <person name="Hua S.X."/>
        </authorList>
    </citation>
    <scope>NUCLEOTIDE SEQUENCE [LARGE SCALE GENOMIC DNA]</scope>
    <source>
        <strain evidence="2 3">Zn</strain>
    </source>
</reference>
<sequence length="179" mass="20206">MGSFLSRAKSAKTSADEHSKPATPAAFKHYSRAQTDFKLPLIANENAFLGDLATSEPNDPVAPIVSGFYRLEKGTPLVYDYTYHEMKIIVDGEFDISDETGQKVHAVKGDVFYFPKGSKITFTTESFGLGFFVGQRKVCEAVPARWVSILTMFRKEQRRERFCRCSDILKPRYLCISVQ</sequence>
<accession>A0A0C3HZ75</accession>
<dbReference type="SUPFAM" id="SSF51182">
    <property type="entry name" value="RmlC-like cupins"/>
    <property type="match status" value="1"/>
</dbReference>
<evidence type="ECO:0008006" key="4">
    <source>
        <dbReference type="Google" id="ProtNLM"/>
    </source>
</evidence>
<dbReference type="Proteomes" id="UP000054321">
    <property type="component" value="Unassembled WGS sequence"/>
</dbReference>
<organism evidence="2 3">
    <name type="scientific">Oidiodendron maius (strain Zn)</name>
    <dbReference type="NCBI Taxonomy" id="913774"/>
    <lineage>
        <taxon>Eukaryota</taxon>
        <taxon>Fungi</taxon>
        <taxon>Dikarya</taxon>
        <taxon>Ascomycota</taxon>
        <taxon>Pezizomycotina</taxon>
        <taxon>Leotiomycetes</taxon>
        <taxon>Leotiomycetes incertae sedis</taxon>
        <taxon>Myxotrichaceae</taxon>
        <taxon>Oidiodendron</taxon>
    </lineage>
</organism>
<dbReference type="EMBL" id="KN832870">
    <property type="protein sequence ID" value="KIN08130.1"/>
    <property type="molecule type" value="Genomic_DNA"/>
</dbReference>
<protein>
    <recommendedName>
        <fullName evidence="4">(S)-ureidoglycine aminohydrolase cupin domain-containing protein</fullName>
    </recommendedName>
</protein>
<dbReference type="PANTHER" id="PTHR36169:SF1">
    <property type="entry name" value="ACETATE KINASE EUTQ"/>
    <property type="match status" value="1"/>
</dbReference>
<dbReference type="HOGENOM" id="CLU_1503879_0_0_1"/>
<gene>
    <name evidence="2" type="ORF">OIDMADRAFT_110202</name>
</gene>
<proteinExistence type="predicted"/>
<keyword evidence="3" id="KW-1185">Reference proteome</keyword>
<dbReference type="InParanoid" id="A0A0C3HZ75"/>